<evidence type="ECO:0000256" key="1">
    <source>
        <dbReference type="SAM" id="Phobius"/>
    </source>
</evidence>
<sequence length="714" mass="81729">MINRKALKELPWKDSLFLLGGAYFLFLIYRFVYPLNKNFLLPGFLIQFFLAFVPQIMGRRWGRIFTAFGTLTLVRISWLGFPGLQVHYTGLAGLFLGAILGIWVREWLLAILNVSLPLKDSKVALSVPRKLIAIWSQRNPKGETPVPIWGEAPFWILIFILFLLVERFFRAFGFSIFYGLGIQEFLFFPGVSSREYLSGPVVLAVNLGFPILYLFSEERCSSDSKKISLDLLYGTLIGFLINVVVMVVQFFYRIDFLAFGSNLSVSAGRVSGLLLDSGSASWILPLVTVFILGNFWENKKNLRIQKVSFFFVLLPLSLVSVSFLGMKLGKTFWVIWILFFVYFGTYFLYKMGRWKSEGVPKFQIGIPIYLLGGTVFFLLIACVLIFFLSQSFLSFLVNRFTWWISLLGSGEIEKVFLSIDEVRTLLSKVTIENFASSPWIGQGWGSFLFTLKDPSRLGTKIPNGFVDSPPVFYLGILQDLGILGTFLFLVLICFVVWKRQSLYSICLLAIPFLFGQQVQHADGAWIAVFLLLYPPLVYSKQNTRFVARVETRIRWKVILAVFLLLVSFAYQYISIRQSATQGIGAEFRKKEIGMFQLGAAMTSKVRPDKNHLFVGKVWEWRISPENFLKPNLILRFQSSDLKNKDTFSVFLLDKNREVLLEQHAVGVKPGEYAVEFENLPKESVNLQLSSERKASFLLSEDFFDPAHQLRLVRR</sequence>
<name>A0A2M9ZQ61_9LEPT</name>
<feature type="transmembrane region" description="Helical" evidence="1">
    <location>
        <begin position="15"/>
        <end position="32"/>
    </location>
</feature>
<evidence type="ECO:0000313" key="5">
    <source>
        <dbReference type="Proteomes" id="UP000231990"/>
    </source>
</evidence>
<dbReference type="OrthoDB" id="342411at2"/>
<feature type="transmembrane region" description="Helical" evidence="1">
    <location>
        <begin position="524"/>
        <end position="541"/>
    </location>
</feature>
<dbReference type="EMBL" id="NPDZ01000002">
    <property type="protein sequence ID" value="PJZ74212.1"/>
    <property type="molecule type" value="Genomic_DNA"/>
</dbReference>
<feature type="transmembrane region" description="Helical" evidence="1">
    <location>
        <begin position="91"/>
        <end position="112"/>
    </location>
</feature>
<feature type="transmembrane region" description="Helical" evidence="1">
    <location>
        <begin position="39"/>
        <end position="58"/>
    </location>
</feature>
<feature type="transmembrane region" description="Helical" evidence="1">
    <location>
        <begin position="272"/>
        <end position="295"/>
    </location>
</feature>
<gene>
    <name evidence="2" type="ORF">CH360_16910</name>
    <name evidence="3" type="ORF">CH373_04685</name>
</gene>
<feature type="transmembrane region" description="Helical" evidence="1">
    <location>
        <begin position="146"/>
        <end position="165"/>
    </location>
</feature>
<dbReference type="Proteomes" id="UP000231962">
    <property type="component" value="Unassembled WGS sequence"/>
</dbReference>
<feature type="transmembrane region" description="Helical" evidence="1">
    <location>
        <begin position="64"/>
        <end position="84"/>
    </location>
</feature>
<accession>A0A2M9ZQ61</accession>
<feature type="transmembrane region" description="Helical" evidence="1">
    <location>
        <begin position="502"/>
        <end position="518"/>
    </location>
</feature>
<keyword evidence="4" id="KW-1185">Reference proteome</keyword>
<protein>
    <recommendedName>
        <fullName evidence="6">Ligase</fullName>
    </recommendedName>
</protein>
<evidence type="ECO:0008006" key="6">
    <source>
        <dbReference type="Google" id="ProtNLM"/>
    </source>
</evidence>
<feature type="transmembrane region" description="Helical" evidence="1">
    <location>
        <begin position="227"/>
        <end position="252"/>
    </location>
</feature>
<keyword evidence="1" id="KW-0472">Membrane</keyword>
<feature type="transmembrane region" description="Helical" evidence="1">
    <location>
        <begin position="553"/>
        <end position="573"/>
    </location>
</feature>
<keyword evidence="1" id="KW-0812">Transmembrane</keyword>
<feature type="transmembrane region" description="Helical" evidence="1">
    <location>
        <begin position="172"/>
        <end position="191"/>
    </location>
</feature>
<dbReference type="RefSeq" id="WP_100715282.1">
    <property type="nucleotide sequence ID" value="NZ_NPDY01000026.1"/>
</dbReference>
<organism evidence="3 5">
    <name type="scientific">Leptospira perolatii</name>
    <dbReference type="NCBI Taxonomy" id="2023191"/>
    <lineage>
        <taxon>Bacteria</taxon>
        <taxon>Pseudomonadati</taxon>
        <taxon>Spirochaetota</taxon>
        <taxon>Spirochaetia</taxon>
        <taxon>Leptospirales</taxon>
        <taxon>Leptospiraceae</taxon>
        <taxon>Leptospira</taxon>
    </lineage>
</organism>
<evidence type="ECO:0000313" key="4">
    <source>
        <dbReference type="Proteomes" id="UP000231962"/>
    </source>
</evidence>
<feature type="transmembrane region" description="Helical" evidence="1">
    <location>
        <begin position="369"/>
        <end position="393"/>
    </location>
</feature>
<feature type="transmembrane region" description="Helical" evidence="1">
    <location>
        <begin position="332"/>
        <end position="349"/>
    </location>
</feature>
<feature type="transmembrane region" description="Helical" evidence="1">
    <location>
        <begin position="197"/>
        <end position="215"/>
    </location>
</feature>
<evidence type="ECO:0000313" key="2">
    <source>
        <dbReference type="EMBL" id="PJZ68321.1"/>
    </source>
</evidence>
<dbReference type="EMBL" id="NPDY01000026">
    <property type="protein sequence ID" value="PJZ68321.1"/>
    <property type="molecule type" value="Genomic_DNA"/>
</dbReference>
<dbReference type="AlphaFoldDB" id="A0A2M9ZQ61"/>
<proteinExistence type="predicted"/>
<feature type="transmembrane region" description="Helical" evidence="1">
    <location>
        <begin position="471"/>
        <end position="495"/>
    </location>
</feature>
<evidence type="ECO:0000313" key="3">
    <source>
        <dbReference type="EMBL" id="PJZ74212.1"/>
    </source>
</evidence>
<keyword evidence="1" id="KW-1133">Transmembrane helix</keyword>
<comment type="caution">
    <text evidence="3">The sequence shown here is derived from an EMBL/GenBank/DDBJ whole genome shotgun (WGS) entry which is preliminary data.</text>
</comment>
<reference evidence="4 5" key="1">
    <citation type="submission" date="2017-07" db="EMBL/GenBank/DDBJ databases">
        <title>Leptospira spp. isolated from tropical soils.</title>
        <authorList>
            <person name="Thibeaux R."/>
            <person name="Iraola G."/>
            <person name="Ferres I."/>
            <person name="Bierque E."/>
            <person name="Girault D."/>
            <person name="Soupe-Gilbert M.-E."/>
            <person name="Picardeau M."/>
            <person name="Goarant C."/>
        </authorList>
    </citation>
    <scope>NUCLEOTIDE SEQUENCE [LARGE SCALE GENOMIC DNA]</scope>
    <source>
        <strain evidence="3 5">FH1-B-B1</strain>
        <strain evidence="2 4">FH1-B-C1</strain>
    </source>
</reference>
<feature type="transmembrane region" description="Helical" evidence="1">
    <location>
        <begin position="307"/>
        <end position="326"/>
    </location>
</feature>
<dbReference type="Proteomes" id="UP000231990">
    <property type="component" value="Unassembled WGS sequence"/>
</dbReference>